<evidence type="ECO:0000313" key="3">
    <source>
        <dbReference type="Proteomes" id="UP001140949"/>
    </source>
</evidence>
<proteinExistence type="predicted"/>
<sequence length="68" mass="7282">MSSSLIFSIRFSSVPNFSPGRNPNPKTLEQPWRRLPPATKRFSAAAEAHDPSTTSHGGGNGSATAPFR</sequence>
<reference evidence="2" key="2">
    <citation type="submission" date="2023-04" db="EMBL/GenBank/DDBJ databases">
        <authorList>
            <person name="Bruccoleri R.E."/>
            <person name="Oakeley E.J."/>
            <person name="Faust A.-M."/>
            <person name="Dessus-Babus S."/>
            <person name="Altorfer M."/>
            <person name="Burckhardt D."/>
            <person name="Oertli M."/>
            <person name="Naumann U."/>
            <person name="Petersen F."/>
            <person name="Wong J."/>
        </authorList>
    </citation>
    <scope>NUCLEOTIDE SEQUENCE</scope>
    <source>
        <strain evidence="2">GSM-AAB239-AS_SAM_17_03QT</strain>
        <tissue evidence="2">Leaf</tissue>
    </source>
</reference>
<organism evidence="2 3">
    <name type="scientific">Iris pallida</name>
    <name type="common">Sweet iris</name>
    <dbReference type="NCBI Taxonomy" id="29817"/>
    <lineage>
        <taxon>Eukaryota</taxon>
        <taxon>Viridiplantae</taxon>
        <taxon>Streptophyta</taxon>
        <taxon>Embryophyta</taxon>
        <taxon>Tracheophyta</taxon>
        <taxon>Spermatophyta</taxon>
        <taxon>Magnoliopsida</taxon>
        <taxon>Liliopsida</taxon>
        <taxon>Asparagales</taxon>
        <taxon>Iridaceae</taxon>
        <taxon>Iridoideae</taxon>
        <taxon>Irideae</taxon>
        <taxon>Iris</taxon>
    </lineage>
</organism>
<dbReference type="Proteomes" id="UP001140949">
    <property type="component" value="Unassembled WGS sequence"/>
</dbReference>
<protein>
    <submittedName>
        <fullName evidence="2">Uncharacterized protein</fullName>
    </submittedName>
</protein>
<accession>A0AAX6I161</accession>
<name>A0AAX6I161_IRIPA</name>
<evidence type="ECO:0000313" key="2">
    <source>
        <dbReference type="EMBL" id="KAJ6846743.1"/>
    </source>
</evidence>
<comment type="caution">
    <text evidence="2">The sequence shown here is derived from an EMBL/GenBank/DDBJ whole genome shotgun (WGS) entry which is preliminary data.</text>
</comment>
<gene>
    <name evidence="2" type="ORF">M6B38_283050</name>
</gene>
<dbReference type="AlphaFoldDB" id="A0AAX6I161"/>
<feature type="compositionally biased region" description="Polar residues" evidence="1">
    <location>
        <begin position="14"/>
        <end position="27"/>
    </location>
</feature>
<dbReference type="EMBL" id="JANAVB010005597">
    <property type="protein sequence ID" value="KAJ6846743.1"/>
    <property type="molecule type" value="Genomic_DNA"/>
</dbReference>
<reference evidence="2" key="1">
    <citation type="journal article" date="2023" name="GigaByte">
        <title>Genome assembly of the bearded iris, Iris pallida Lam.</title>
        <authorList>
            <person name="Bruccoleri R.E."/>
            <person name="Oakeley E.J."/>
            <person name="Faust A.M.E."/>
            <person name="Altorfer M."/>
            <person name="Dessus-Babus S."/>
            <person name="Burckhardt D."/>
            <person name="Oertli M."/>
            <person name="Naumann U."/>
            <person name="Petersen F."/>
            <person name="Wong J."/>
        </authorList>
    </citation>
    <scope>NUCLEOTIDE SEQUENCE</scope>
    <source>
        <strain evidence="2">GSM-AAB239-AS_SAM_17_03QT</strain>
    </source>
</reference>
<evidence type="ECO:0000256" key="1">
    <source>
        <dbReference type="SAM" id="MobiDB-lite"/>
    </source>
</evidence>
<feature type="region of interest" description="Disordered" evidence="1">
    <location>
        <begin position="13"/>
        <end position="68"/>
    </location>
</feature>
<keyword evidence="3" id="KW-1185">Reference proteome</keyword>